<dbReference type="Gene3D" id="2.160.20.10">
    <property type="entry name" value="Single-stranded right-handed beta-helix, Pectin lyase-like"/>
    <property type="match status" value="1"/>
</dbReference>
<dbReference type="RefSeq" id="WP_015203104.1">
    <property type="nucleotide sequence ID" value="NC_019753.1"/>
</dbReference>
<dbReference type="InterPro" id="IPR012334">
    <property type="entry name" value="Pectin_lyas_fold"/>
</dbReference>
<dbReference type="KEGG" id="cep:Cri9333_2111"/>
<keyword evidence="5" id="KW-1185">Reference proteome</keyword>
<dbReference type="EMBL" id="CP003620">
    <property type="protein sequence ID" value="AFZ12988.1"/>
    <property type="molecule type" value="Genomic_DNA"/>
</dbReference>
<name>K9VXZ4_9CYAN</name>
<organism evidence="4 5">
    <name type="scientific">Crinalium epipsammum PCC 9333</name>
    <dbReference type="NCBI Taxonomy" id="1173022"/>
    <lineage>
        <taxon>Bacteria</taxon>
        <taxon>Bacillati</taxon>
        <taxon>Cyanobacteriota</taxon>
        <taxon>Cyanophyceae</taxon>
        <taxon>Gomontiellales</taxon>
        <taxon>Gomontiellaceae</taxon>
        <taxon>Crinalium</taxon>
    </lineage>
</organism>
<keyword evidence="2" id="KW-0812">Transmembrane</keyword>
<dbReference type="Pfam" id="PF07602">
    <property type="entry name" value="DUF1565"/>
    <property type="match status" value="1"/>
</dbReference>
<protein>
    <recommendedName>
        <fullName evidence="3">DUF1565 domain-containing protein</fullName>
    </recommendedName>
</protein>
<dbReference type="InterPro" id="IPR011459">
    <property type="entry name" value="DUF1565"/>
</dbReference>
<feature type="transmembrane region" description="Helical" evidence="2">
    <location>
        <begin position="12"/>
        <end position="32"/>
    </location>
</feature>
<dbReference type="HOGENOM" id="CLU_677419_0_0_3"/>
<dbReference type="SUPFAM" id="SSF51126">
    <property type="entry name" value="Pectin lyase-like"/>
    <property type="match status" value="1"/>
</dbReference>
<proteinExistence type="predicted"/>
<dbReference type="STRING" id="1173022.Cri9333_2111"/>
<dbReference type="OrthoDB" id="9808066at2"/>
<keyword evidence="2" id="KW-0472">Membrane</keyword>
<evidence type="ECO:0000256" key="1">
    <source>
        <dbReference type="SAM" id="MobiDB-lite"/>
    </source>
</evidence>
<evidence type="ECO:0000259" key="3">
    <source>
        <dbReference type="Pfam" id="PF07602"/>
    </source>
</evidence>
<dbReference type="AlphaFoldDB" id="K9VXZ4"/>
<evidence type="ECO:0000256" key="2">
    <source>
        <dbReference type="SAM" id="Phobius"/>
    </source>
</evidence>
<feature type="region of interest" description="Disordered" evidence="1">
    <location>
        <begin position="69"/>
        <end position="89"/>
    </location>
</feature>
<evidence type="ECO:0000313" key="5">
    <source>
        <dbReference type="Proteomes" id="UP000010472"/>
    </source>
</evidence>
<sequence length="406" mass="43833">MPDKSCRKFPDKFVWEFLILSGSLLSGSMAFFSNFDRFLGFSNTGLGLANAELKSAARGFVNSNINYPDNKVSQGLNTPPSWDSSESNNSEADIYVSPFGSDNQVERNVTATNAEVVFVADQGNDNNAGSQKSPYRSLTRAIKQAIRLQDGDENKPVLIKLVAGIYSANSGDSTTIEITPGVSVVGSGDTTIIKTSIRLDKNSNLENLKIINSELQIGIESYDNNSRQNASLNIKNINIDGIVTIFSSPKISNLKVLSTFHQGVYINQGTKPQLDNLEVYNQQMMGNRNGAAIYIYKGASPVFNNLKINSNYLGINNSGNASLINLKISKNRIGIINRGELTINNLVTSKNTHAAICNSSAGTILIEGAKFDNIPPKVMEKCPSVVGEPPIVVPDIAGNSEGVTIR</sequence>
<dbReference type="PATRIC" id="fig|1173022.3.peg.2279"/>
<reference evidence="4 5" key="1">
    <citation type="submission" date="2012-06" db="EMBL/GenBank/DDBJ databases">
        <title>Finished chromosome of genome of Crinalium epipsammum PCC 9333.</title>
        <authorList>
            <consortium name="US DOE Joint Genome Institute"/>
            <person name="Gugger M."/>
            <person name="Coursin T."/>
            <person name="Rippka R."/>
            <person name="Tandeau De Marsac N."/>
            <person name="Huntemann M."/>
            <person name="Wei C.-L."/>
            <person name="Han J."/>
            <person name="Detter J.C."/>
            <person name="Han C."/>
            <person name="Tapia R."/>
            <person name="Davenport K."/>
            <person name="Daligault H."/>
            <person name="Erkkila T."/>
            <person name="Gu W."/>
            <person name="Munk A.C.C."/>
            <person name="Teshima H."/>
            <person name="Xu Y."/>
            <person name="Chain P."/>
            <person name="Chen A."/>
            <person name="Krypides N."/>
            <person name="Mavromatis K."/>
            <person name="Markowitz V."/>
            <person name="Szeto E."/>
            <person name="Ivanova N."/>
            <person name="Mikhailova N."/>
            <person name="Ovchinnikova G."/>
            <person name="Pagani I."/>
            <person name="Pati A."/>
            <person name="Goodwin L."/>
            <person name="Peters L."/>
            <person name="Pitluck S."/>
            <person name="Woyke T."/>
            <person name="Kerfeld C."/>
        </authorList>
    </citation>
    <scope>NUCLEOTIDE SEQUENCE [LARGE SCALE GENOMIC DNA]</scope>
    <source>
        <strain evidence="4 5">PCC 9333</strain>
    </source>
</reference>
<evidence type="ECO:0000313" key="4">
    <source>
        <dbReference type="EMBL" id="AFZ12988.1"/>
    </source>
</evidence>
<feature type="domain" description="DUF1565" evidence="3">
    <location>
        <begin position="122"/>
        <end position="377"/>
    </location>
</feature>
<gene>
    <name evidence="4" type="ORF">Cri9333_2111</name>
</gene>
<dbReference type="eggNOG" id="ENOG503378M">
    <property type="taxonomic scope" value="Bacteria"/>
</dbReference>
<keyword evidence="2" id="KW-1133">Transmembrane helix</keyword>
<dbReference type="InterPro" id="IPR011050">
    <property type="entry name" value="Pectin_lyase_fold/virulence"/>
</dbReference>
<dbReference type="Proteomes" id="UP000010472">
    <property type="component" value="Chromosome"/>
</dbReference>
<accession>K9VXZ4</accession>